<organism evidence="2 3">
    <name type="scientific">Falsigemmobacter faecalis</name>
    <dbReference type="NCBI Taxonomy" id="2488730"/>
    <lineage>
        <taxon>Bacteria</taxon>
        <taxon>Pseudomonadati</taxon>
        <taxon>Pseudomonadota</taxon>
        <taxon>Alphaproteobacteria</taxon>
        <taxon>Rhodobacterales</taxon>
        <taxon>Paracoccaceae</taxon>
        <taxon>Falsigemmobacter</taxon>
    </lineage>
</organism>
<feature type="compositionally biased region" description="Basic and acidic residues" evidence="1">
    <location>
        <begin position="17"/>
        <end position="29"/>
    </location>
</feature>
<evidence type="ECO:0000313" key="3">
    <source>
        <dbReference type="Proteomes" id="UP000282125"/>
    </source>
</evidence>
<protein>
    <submittedName>
        <fullName evidence="2">P27 family phage terminase small subunit</fullName>
    </submittedName>
</protein>
<dbReference type="Pfam" id="PF05119">
    <property type="entry name" value="Terminase_4"/>
    <property type="match status" value="1"/>
</dbReference>
<comment type="caution">
    <text evidence="2">The sequence shown here is derived from an EMBL/GenBank/DDBJ whole genome shotgun (WGS) entry which is preliminary data.</text>
</comment>
<gene>
    <name evidence="2" type="ORF">EG244_17565</name>
</gene>
<accession>A0A3P3DC98</accession>
<dbReference type="OrthoDB" id="7843333at2"/>
<feature type="region of interest" description="Disordered" evidence="1">
    <location>
        <begin position="1"/>
        <end position="29"/>
    </location>
</feature>
<evidence type="ECO:0000256" key="1">
    <source>
        <dbReference type="SAM" id="MobiDB-lite"/>
    </source>
</evidence>
<dbReference type="InterPro" id="IPR006448">
    <property type="entry name" value="Phage_term_ssu_P27"/>
</dbReference>
<name>A0A3P3DC98_9RHOB</name>
<proteinExistence type="predicted"/>
<reference evidence="2 3" key="1">
    <citation type="submission" date="2018-11" db="EMBL/GenBank/DDBJ databases">
        <title>Gemmobacter sp. nov., YIM 102744-1 draft genome.</title>
        <authorList>
            <person name="Li G."/>
            <person name="Jiang Y."/>
        </authorList>
    </citation>
    <scope>NUCLEOTIDE SEQUENCE [LARGE SCALE GENOMIC DNA]</scope>
    <source>
        <strain evidence="2 3">YIM 102744-1</strain>
    </source>
</reference>
<dbReference type="RefSeq" id="WP_124966479.1">
    <property type="nucleotide sequence ID" value="NZ_RRAZ01000038.1"/>
</dbReference>
<dbReference type="AlphaFoldDB" id="A0A3P3DC98"/>
<dbReference type="EMBL" id="RRAZ01000038">
    <property type="protein sequence ID" value="RRH70018.1"/>
    <property type="molecule type" value="Genomic_DNA"/>
</dbReference>
<dbReference type="Proteomes" id="UP000282125">
    <property type="component" value="Unassembled WGS sequence"/>
</dbReference>
<sequence>MRGAKPSLNNVVPMKGDAVRRAPDPPDHLQPEDREVWLRLAPVLINKGRLEPEYEDSFAAFCIMAGQVVRSASDIAIMGTYYEVQTRNGMQQKHRTAWVQLQQAIAMMNQLSARFGLSPVDDARLKGGAQGDLFKDLLGALDGTD</sequence>
<evidence type="ECO:0000313" key="2">
    <source>
        <dbReference type="EMBL" id="RRH70018.1"/>
    </source>
</evidence>
<keyword evidence="3" id="KW-1185">Reference proteome</keyword>